<reference evidence="1" key="1">
    <citation type="journal article" date="2020" name="Stud. Mycol.">
        <title>101 Dothideomycetes genomes: a test case for predicting lifestyles and emergence of pathogens.</title>
        <authorList>
            <person name="Haridas S."/>
            <person name="Albert R."/>
            <person name="Binder M."/>
            <person name="Bloem J."/>
            <person name="Labutti K."/>
            <person name="Salamov A."/>
            <person name="Andreopoulos B."/>
            <person name="Baker S."/>
            <person name="Barry K."/>
            <person name="Bills G."/>
            <person name="Bluhm B."/>
            <person name="Cannon C."/>
            <person name="Castanera R."/>
            <person name="Culley D."/>
            <person name="Daum C."/>
            <person name="Ezra D."/>
            <person name="Gonzalez J."/>
            <person name="Henrissat B."/>
            <person name="Kuo A."/>
            <person name="Liang C."/>
            <person name="Lipzen A."/>
            <person name="Lutzoni F."/>
            <person name="Magnuson J."/>
            <person name="Mondo S."/>
            <person name="Nolan M."/>
            <person name="Ohm R."/>
            <person name="Pangilinan J."/>
            <person name="Park H.-J."/>
            <person name="Ramirez L."/>
            <person name="Alfaro M."/>
            <person name="Sun H."/>
            <person name="Tritt A."/>
            <person name="Yoshinaga Y."/>
            <person name="Zwiers L.-H."/>
            <person name="Turgeon B."/>
            <person name="Goodwin S."/>
            <person name="Spatafora J."/>
            <person name="Crous P."/>
            <person name="Grigoriev I."/>
        </authorList>
    </citation>
    <scope>NUCLEOTIDE SEQUENCE</scope>
    <source>
        <strain evidence="1">CBS 525.71</strain>
    </source>
</reference>
<protein>
    <submittedName>
        <fullName evidence="1">Uncharacterized protein</fullName>
    </submittedName>
</protein>
<comment type="caution">
    <text evidence="1">The sequence shown here is derived from an EMBL/GenBank/DDBJ whole genome shotgun (WGS) entry which is preliminary data.</text>
</comment>
<name>A0ACB6RU26_9PLEO</name>
<keyword evidence="2" id="KW-1185">Reference proteome</keyword>
<organism evidence="1 2">
    <name type="scientific">Macroventuria anomochaeta</name>
    <dbReference type="NCBI Taxonomy" id="301207"/>
    <lineage>
        <taxon>Eukaryota</taxon>
        <taxon>Fungi</taxon>
        <taxon>Dikarya</taxon>
        <taxon>Ascomycota</taxon>
        <taxon>Pezizomycotina</taxon>
        <taxon>Dothideomycetes</taxon>
        <taxon>Pleosporomycetidae</taxon>
        <taxon>Pleosporales</taxon>
        <taxon>Pleosporineae</taxon>
        <taxon>Didymellaceae</taxon>
        <taxon>Macroventuria</taxon>
    </lineage>
</organism>
<accession>A0ACB6RU26</accession>
<dbReference type="EMBL" id="MU006726">
    <property type="protein sequence ID" value="KAF2625279.1"/>
    <property type="molecule type" value="Genomic_DNA"/>
</dbReference>
<evidence type="ECO:0000313" key="2">
    <source>
        <dbReference type="Proteomes" id="UP000799754"/>
    </source>
</evidence>
<proteinExistence type="predicted"/>
<sequence length="77" mass="9037">MTAKVLPPSVFPTAAPMHSPPQVIENRYIDDDKLVEICKERFGAGNYRLKFKLRKWYLSAPCWLDDETIEQCEMEYL</sequence>
<evidence type="ECO:0000313" key="1">
    <source>
        <dbReference type="EMBL" id="KAF2625279.1"/>
    </source>
</evidence>
<gene>
    <name evidence="1" type="ORF">BU25DRAFT_460399</name>
</gene>
<dbReference type="Proteomes" id="UP000799754">
    <property type="component" value="Unassembled WGS sequence"/>
</dbReference>